<accession>A0A4C1V4H3</accession>
<protein>
    <submittedName>
        <fullName evidence="1">Uncharacterized protein</fullName>
    </submittedName>
</protein>
<dbReference type="Proteomes" id="UP000299102">
    <property type="component" value="Unassembled WGS sequence"/>
</dbReference>
<proteinExistence type="predicted"/>
<evidence type="ECO:0000313" key="1">
    <source>
        <dbReference type="EMBL" id="GBP33182.1"/>
    </source>
</evidence>
<gene>
    <name evidence="1" type="ORF">EVAR_14863_1</name>
</gene>
<keyword evidence="2" id="KW-1185">Reference proteome</keyword>
<evidence type="ECO:0000313" key="2">
    <source>
        <dbReference type="Proteomes" id="UP000299102"/>
    </source>
</evidence>
<name>A0A4C1V4H3_EUMVA</name>
<dbReference type="EMBL" id="BGZK01000270">
    <property type="protein sequence ID" value="GBP33182.1"/>
    <property type="molecule type" value="Genomic_DNA"/>
</dbReference>
<organism evidence="1 2">
    <name type="scientific">Eumeta variegata</name>
    <name type="common">Bagworm moth</name>
    <name type="synonym">Eumeta japonica</name>
    <dbReference type="NCBI Taxonomy" id="151549"/>
    <lineage>
        <taxon>Eukaryota</taxon>
        <taxon>Metazoa</taxon>
        <taxon>Ecdysozoa</taxon>
        <taxon>Arthropoda</taxon>
        <taxon>Hexapoda</taxon>
        <taxon>Insecta</taxon>
        <taxon>Pterygota</taxon>
        <taxon>Neoptera</taxon>
        <taxon>Endopterygota</taxon>
        <taxon>Lepidoptera</taxon>
        <taxon>Glossata</taxon>
        <taxon>Ditrysia</taxon>
        <taxon>Tineoidea</taxon>
        <taxon>Psychidae</taxon>
        <taxon>Oiketicinae</taxon>
        <taxon>Eumeta</taxon>
    </lineage>
</organism>
<reference evidence="1 2" key="1">
    <citation type="journal article" date="2019" name="Commun. Biol.">
        <title>The bagworm genome reveals a unique fibroin gene that provides high tensile strength.</title>
        <authorList>
            <person name="Kono N."/>
            <person name="Nakamura H."/>
            <person name="Ohtoshi R."/>
            <person name="Tomita M."/>
            <person name="Numata K."/>
            <person name="Arakawa K."/>
        </authorList>
    </citation>
    <scope>NUCLEOTIDE SEQUENCE [LARGE SCALE GENOMIC DNA]</scope>
</reference>
<dbReference type="AlphaFoldDB" id="A0A4C1V4H3"/>
<comment type="caution">
    <text evidence="1">The sequence shown here is derived from an EMBL/GenBank/DDBJ whole genome shotgun (WGS) entry which is preliminary data.</text>
</comment>
<sequence length="182" mass="20658">MFHWPPIRQGKSSRKRYIARNLTCELADSVKDFADNCHDTLSGRTCSPDALDNLVSRECDRYREHLRQLIMTSRLRPMPTGGHTAPRPPRTCETQWYGCPSRSTDAECGRRCAPITLRTVRRLPGRRGELFLTPRRSERYGGSGSLMRVAMTAAVGCVDSLISGWRRARLDLRGPDHRCVLS</sequence>